<organism evidence="2 3">
    <name type="scientific">Leptospira weilii str. 2006001853</name>
    <dbReference type="NCBI Taxonomy" id="1001589"/>
    <lineage>
        <taxon>Bacteria</taxon>
        <taxon>Pseudomonadati</taxon>
        <taxon>Spirochaetota</taxon>
        <taxon>Spirochaetia</taxon>
        <taxon>Leptospirales</taxon>
        <taxon>Leptospiraceae</taxon>
        <taxon>Leptospira</taxon>
    </lineage>
</organism>
<reference evidence="2 3" key="1">
    <citation type="submission" date="2012-10" db="EMBL/GenBank/DDBJ databases">
        <authorList>
            <person name="Harkins D.M."/>
            <person name="Durkin A.S."/>
            <person name="Brinkac L.M."/>
            <person name="Haft D.H."/>
            <person name="Selengut J.D."/>
            <person name="Sanka R."/>
            <person name="DePew J."/>
            <person name="Purushe J."/>
            <person name="Whelen A.C."/>
            <person name="Vinetz J.M."/>
            <person name="Sutton G.G."/>
            <person name="Nierman W.C."/>
            <person name="Fouts D.E."/>
        </authorList>
    </citation>
    <scope>NUCLEOTIDE SEQUENCE [LARGE SCALE GENOMIC DNA]</scope>
    <source>
        <strain evidence="2 3">2006001853</strain>
    </source>
</reference>
<name>A0A828Z881_9LEPT</name>
<protein>
    <submittedName>
        <fullName evidence="2">Uncharacterized protein</fullName>
    </submittedName>
</protein>
<keyword evidence="1" id="KW-0472">Membrane</keyword>
<dbReference type="AlphaFoldDB" id="A0A828Z881"/>
<gene>
    <name evidence="2" type="ORF">LEP1GSC036_0526</name>
</gene>
<dbReference type="Proteomes" id="UP000001338">
    <property type="component" value="Unassembled WGS sequence"/>
</dbReference>
<dbReference type="EMBL" id="AFLV02000011">
    <property type="protein sequence ID" value="EKR65874.1"/>
    <property type="molecule type" value="Genomic_DNA"/>
</dbReference>
<accession>A0A828Z881</accession>
<keyword evidence="1" id="KW-1133">Transmembrane helix</keyword>
<evidence type="ECO:0000256" key="1">
    <source>
        <dbReference type="SAM" id="Phobius"/>
    </source>
</evidence>
<feature type="transmembrane region" description="Helical" evidence="1">
    <location>
        <begin position="6"/>
        <end position="26"/>
    </location>
</feature>
<evidence type="ECO:0000313" key="3">
    <source>
        <dbReference type="Proteomes" id="UP000001338"/>
    </source>
</evidence>
<keyword evidence="1" id="KW-0812">Transmembrane</keyword>
<sequence length="60" mass="6937">MIFLILKTFSICGVGYGQILSLLILIKTEYRFNLSTNPALDAEFWTRYLCRDEVNANSFL</sequence>
<comment type="caution">
    <text evidence="2">The sequence shown here is derived from an EMBL/GenBank/DDBJ whole genome shotgun (WGS) entry which is preliminary data.</text>
</comment>
<proteinExistence type="predicted"/>
<evidence type="ECO:0000313" key="2">
    <source>
        <dbReference type="EMBL" id="EKR65874.1"/>
    </source>
</evidence>